<gene>
    <name evidence="5" type="ORF">SAMN02745728_01879</name>
</gene>
<dbReference type="InterPro" id="IPR011990">
    <property type="entry name" value="TPR-like_helical_dom_sf"/>
</dbReference>
<feature type="repeat" description="ANK" evidence="3">
    <location>
        <begin position="625"/>
        <end position="657"/>
    </location>
</feature>
<feature type="repeat" description="ANK" evidence="3">
    <location>
        <begin position="724"/>
        <end position="756"/>
    </location>
</feature>
<feature type="repeat" description="ANK" evidence="3">
    <location>
        <begin position="859"/>
        <end position="892"/>
    </location>
</feature>
<feature type="repeat" description="ANK" evidence="3">
    <location>
        <begin position="1106"/>
        <end position="1138"/>
    </location>
</feature>
<keyword evidence="2 3" id="KW-0040">ANK repeat</keyword>
<dbReference type="Pfam" id="PF08238">
    <property type="entry name" value="Sel1"/>
    <property type="match status" value="4"/>
</dbReference>
<keyword evidence="6" id="KW-1185">Reference proteome</keyword>
<dbReference type="InterPro" id="IPR051165">
    <property type="entry name" value="Multifunctional_ANK_Repeat"/>
</dbReference>
<dbReference type="PRINTS" id="PR01415">
    <property type="entry name" value="ANKYRIN"/>
</dbReference>
<proteinExistence type="predicted"/>
<dbReference type="PANTHER" id="PTHR24123">
    <property type="entry name" value="ANKYRIN REPEAT-CONTAINING"/>
    <property type="match status" value="1"/>
</dbReference>
<dbReference type="SUPFAM" id="SSF81901">
    <property type="entry name" value="HCP-like"/>
    <property type="match status" value="2"/>
</dbReference>
<dbReference type="SMART" id="SM00248">
    <property type="entry name" value="ANK"/>
    <property type="match status" value="19"/>
</dbReference>
<dbReference type="SUPFAM" id="SSF48403">
    <property type="entry name" value="Ankyrin repeat"/>
    <property type="match status" value="3"/>
</dbReference>
<feature type="repeat" description="ANK" evidence="3">
    <location>
        <begin position="1073"/>
        <end position="1105"/>
    </location>
</feature>
<keyword evidence="1" id="KW-0677">Repeat</keyword>
<dbReference type="RefSeq" id="WP_072697566.1">
    <property type="nucleotide sequence ID" value="NZ_FRDI01000010.1"/>
</dbReference>
<feature type="repeat" description="ANK" evidence="3">
    <location>
        <begin position="1205"/>
        <end position="1237"/>
    </location>
</feature>
<dbReference type="SMART" id="SM00671">
    <property type="entry name" value="SEL1"/>
    <property type="match status" value="7"/>
</dbReference>
<evidence type="ECO:0000313" key="6">
    <source>
        <dbReference type="Proteomes" id="UP000186469"/>
    </source>
</evidence>
<feature type="repeat" description="ANK" evidence="3">
    <location>
        <begin position="690"/>
        <end position="723"/>
    </location>
</feature>
<accession>A0A1M7TD90</accession>
<dbReference type="STRING" id="1121455.SAMN02745728_01879"/>
<feature type="repeat" description="ANK" evidence="3">
    <location>
        <begin position="1172"/>
        <end position="1204"/>
    </location>
</feature>
<evidence type="ECO:0000256" key="3">
    <source>
        <dbReference type="PROSITE-ProRule" id="PRU00023"/>
    </source>
</evidence>
<reference evidence="5 6" key="1">
    <citation type="submission" date="2016-12" db="EMBL/GenBank/DDBJ databases">
        <authorList>
            <person name="Song W.-J."/>
            <person name="Kurnit D.M."/>
        </authorList>
    </citation>
    <scope>NUCLEOTIDE SEQUENCE [LARGE SCALE GENOMIC DNA]</scope>
    <source>
        <strain evidence="5 6">DSM 11393</strain>
    </source>
</reference>
<dbReference type="PROSITE" id="PS50088">
    <property type="entry name" value="ANK_REPEAT"/>
    <property type="match status" value="12"/>
</dbReference>
<feature type="repeat" description="ANK" evidence="3">
    <location>
        <begin position="1238"/>
        <end position="1270"/>
    </location>
</feature>
<feature type="repeat" description="ANK" evidence="3">
    <location>
        <begin position="1139"/>
        <end position="1171"/>
    </location>
</feature>
<organism evidence="5 6">
    <name type="scientific">Desulfovibrio litoralis DSM 11393</name>
    <dbReference type="NCBI Taxonomy" id="1121455"/>
    <lineage>
        <taxon>Bacteria</taxon>
        <taxon>Pseudomonadati</taxon>
        <taxon>Thermodesulfobacteriota</taxon>
        <taxon>Desulfovibrionia</taxon>
        <taxon>Desulfovibrionales</taxon>
        <taxon>Desulfovibrionaceae</taxon>
        <taxon>Desulfovibrio</taxon>
    </lineage>
</organism>
<dbReference type="PANTHER" id="PTHR24123:SF33">
    <property type="entry name" value="PROTEIN HOS4"/>
    <property type="match status" value="1"/>
</dbReference>
<dbReference type="EMBL" id="FRDI01000010">
    <property type="protein sequence ID" value="SHN68719.1"/>
    <property type="molecule type" value="Genomic_DNA"/>
</dbReference>
<sequence length="1294" mass="143936">MRLSGIIFLLFVLSFNFMLEGMNTKVIANEKSSETFLKPKLAGKIKPTQQFVEETVTKENLSSMRAKAQSGDLATMTNLGIALMWTENKDEGRQLLQQAADKNYAPAQFYYSMLLQDEGNKLALSYLDKAITAEFVPALEWKAQELLQAYSSDIGSKEQIVRYLTKAASLGSRLAAYRLGNLYSEGKQIGHNGVAGYYWLYLALNGYTDDNTKKQNPRGIYGYSRTEGIDSSIFENLAFLDLALTGLEGKEALKLLSQWTKTPPPNFPVELPQKDNYSRTEDTYVPEIITPQKIKDLNTKAESGDNNARFTLAKYYLDGRGVKEDDAKAIKLLEIAQKDGHEQSAFLLARIYEREDDREKKEKAREIYTTLADKGNPNAQIALIEFLDDDYNDNLDKTAEEANKKLAFELLTKAASQNNIWAMIKLGNHYERQKNYKKASELYERIAILGEPSGIEKLVGLAESERNRGNLYMWASIYTDTIPQANRIFPRQVIAMATYNVDKQILQSWKEKTEQWLRNNPEFLNNIQARKAEQEKAKNKNNTSQNDQTNPNIDTRNKQQIASLINAVSKNDLKTVNALIAEKVDLNVADNRANFLLHYAATLADTKILKALLDAKAIIDVQNSSGKTPLFLAVSEQNIEAVKMLLSAGADPEIGRFQSQPLLEAINQKNIELVKLLLPKIKDINVKSSKGENFLDAAIYHNDADELVELLLKAGANPSYINSYGETLLHQAVEKNNTKIVQLLLKHNIEINHQANDGDTALHEAVKDNNEELIKMLLKANADPYIKNKEGYTPWSLGMTSNKIGTVKLFLALKHDINAPINEDNYTILYHTVSSPYQKPEITALLLKAGANPNIKDKRGYTPLIAVSDTATDLPILKLLLEAGADPNATNEYGTALHRAARNKNIEAVKILLKAKADPNIKDSDGNTPLDETSDPEIEKLLTEAGGKSEKKEETPLFDELNRPVNKAAEKAVKERSQGKNNKPNNMILLNTMEESKEINATIEAENAGKKSPYLARAVMLNIEPKELKARIQSGIDVNGVDPEFSTPMFQAIQQKRSVEIIKCLLDNGADPNLETPLMHAAESCYVDAIPPLLKAGANPNIKNEDGNTPLIEATERGCDKIVELLLQAKADPNMIDKNGNAPLHVAIKQEKLKVIPLLLKAKANPNIQNKFGNTPLHNAAGDYYKEGLELLLKAKADPNIKNNSGDTALITLAKEGNEEGVDILLKAKANPNIQNREGNTALHIATQKDDEGIVELLLKAKANPKLKNEQGYIPLDLIVGDREIQQLLLKATK</sequence>
<dbReference type="PROSITE" id="PS50297">
    <property type="entry name" value="ANK_REP_REGION"/>
    <property type="match status" value="9"/>
</dbReference>
<dbReference type="Gene3D" id="1.25.40.20">
    <property type="entry name" value="Ankyrin repeat-containing domain"/>
    <property type="match status" value="8"/>
</dbReference>
<feature type="repeat" description="ANK" evidence="3">
    <location>
        <begin position="757"/>
        <end position="789"/>
    </location>
</feature>
<dbReference type="Pfam" id="PF12796">
    <property type="entry name" value="Ank_2"/>
    <property type="match status" value="5"/>
</dbReference>
<evidence type="ECO:0000256" key="2">
    <source>
        <dbReference type="ARBA" id="ARBA00023043"/>
    </source>
</evidence>
<dbReference type="InterPro" id="IPR002110">
    <property type="entry name" value="Ankyrin_rpt"/>
</dbReference>
<evidence type="ECO:0000256" key="4">
    <source>
        <dbReference type="SAM" id="MobiDB-lite"/>
    </source>
</evidence>
<feature type="compositionally biased region" description="Polar residues" evidence="4">
    <location>
        <begin position="543"/>
        <end position="554"/>
    </location>
</feature>
<feature type="repeat" description="ANK" evidence="3">
    <location>
        <begin position="892"/>
        <end position="924"/>
    </location>
</feature>
<dbReference type="InterPro" id="IPR006597">
    <property type="entry name" value="Sel1-like"/>
</dbReference>
<name>A0A1M7TD90_9BACT</name>
<evidence type="ECO:0000313" key="5">
    <source>
        <dbReference type="EMBL" id="SHN68719.1"/>
    </source>
</evidence>
<dbReference type="OrthoDB" id="5504517at2"/>
<dbReference type="Proteomes" id="UP000186469">
    <property type="component" value="Unassembled WGS sequence"/>
</dbReference>
<feature type="region of interest" description="Disordered" evidence="4">
    <location>
        <begin position="532"/>
        <end position="554"/>
    </location>
</feature>
<protein>
    <submittedName>
        <fullName evidence="5">TPR repeat</fullName>
    </submittedName>
</protein>
<dbReference type="Gene3D" id="1.25.40.10">
    <property type="entry name" value="Tetratricopeptide repeat domain"/>
    <property type="match status" value="2"/>
</dbReference>
<evidence type="ECO:0000256" key="1">
    <source>
        <dbReference type="ARBA" id="ARBA00022737"/>
    </source>
</evidence>
<dbReference type="InterPro" id="IPR036770">
    <property type="entry name" value="Ankyrin_rpt-contain_sf"/>
</dbReference>